<feature type="compositionally biased region" description="Pro residues" evidence="1">
    <location>
        <begin position="1"/>
        <end position="27"/>
    </location>
</feature>
<organism evidence="2">
    <name type="scientific">Noctiluca scintillans</name>
    <name type="common">Sea sparkle</name>
    <name type="synonym">Red tide dinoflagellate</name>
    <dbReference type="NCBI Taxonomy" id="2966"/>
    <lineage>
        <taxon>Eukaryota</taxon>
        <taxon>Sar</taxon>
        <taxon>Alveolata</taxon>
        <taxon>Dinophyceae</taxon>
        <taxon>Noctilucales</taxon>
        <taxon>Noctilucaceae</taxon>
        <taxon>Noctiluca</taxon>
    </lineage>
</organism>
<evidence type="ECO:0000256" key="1">
    <source>
        <dbReference type="SAM" id="MobiDB-lite"/>
    </source>
</evidence>
<feature type="region of interest" description="Disordered" evidence="1">
    <location>
        <begin position="1"/>
        <end position="37"/>
    </location>
</feature>
<proteinExistence type="predicted"/>
<feature type="region of interest" description="Disordered" evidence="1">
    <location>
        <begin position="224"/>
        <end position="243"/>
    </location>
</feature>
<gene>
    <name evidence="2" type="ORF">NSCI0253_LOCUS31122</name>
</gene>
<accession>A0A7S1AK03</accession>
<evidence type="ECO:0000313" key="2">
    <source>
        <dbReference type="EMBL" id="CAD8856770.1"/>
    </source>
</evidence>
<sequence length="243" mass="26762">MDPPSPTLLDDVPPPPPGAPSSPPPPPPEEERDEEAWETLRARRRAKWKLQEAEATEAAQSMAPALKKFRTAPVPKLNVVKAVDKGFEGTSFRELADSPTSALQGLNDKSSTALGKLGVRTVRELGTWRLFKVAKAIVGLASFEVEGKRPKDATLNINLALEDKYHSRSLKEILALPPRALQGVTPEMETHLEKLQITSVVKLGEYKFAKWSEWVVELSEFEVEGSTVPGDARTAPRQPLEDE</sequence>
<dbReference type="AlphaFoldDB" id="A0A7S1AK03"/>
<protein>
    <submittedName>
        <fullName evidence="2">Uncharacterized protein</fullName>
    </submittedName>
</protein>
<dbReference type="EMBL" id="HBFQ01043919">
    <property type="protein sequence ID" value="CAD8856770.1"/>
    <property type="molecule type" value="Transcribed_RNA"/>
</dbReference>
<name>A0A7S1AK03_NOCSC</name>
<feature type="compositionally biased region" description="Acidic residues" evidence="1">
    <location>
        <begin position="28"/>
        <end position="37"/>
    </location>
</feature>
<reference evidence="2" key="1">
    <citation type="submission" date="2021-01" db="EMBL/GenBank/DDBJ databases">
        <authorList>
            <person name="Corre E."/>
            <person name="Pelletier E."/>
            <person name="Niang G."/>
            <person name="Scheremetjew M."/>
            <person name="Finn R."/>
            <person name="Kale V."/>
            <person name="Holt S."/>
            <person name="Cochrane G."/>
            <person name="Meng A."/>
            <person name="Brown T."/>
            <person name="Cohen L."/>
        </authorList>
    </citation>
    <scope>NUCLEOTIDE SEQUENCE</scope>
</reference>